<keyword evidence="6" id="KW-0368">Histidine biosynthesis</keyword>
<dbReference type="GO" id="GO:0004400">
    <property type="term" value="F:histidinol-phosphate transaminase activity"/>
    <property type="evidence" value="ECO:0007669"/>
    <property type="project" value="UniProtKB-UniRule"/>
</dbReference>
<organism evidence="8 9">
    <name type="scientific">Helicovermis profundi</name>
    <dbReference type="NCBI Taxonomy" id="3065157"/>
    <lineage>
        <taxon>Bacteria</taxon>
        <taxon>Bacillati</taxon>
        <taxon>Bacillota</taxon>
        <taxon>Clostridia</taxon>
        <taxon>Helicovermis</taxon>
    </lineage>
</organism>
<feature type="domain" description="Aminotransferase class I/classII large" evidence="7">
    <location>
        <begin position="34"/>
        <end position="361"/>
    </location>
</feature>
<dbReference type="KEGG" id="hprf:HLPR_19110"/>
<dbReference type="EMBL" id="AP028654">
    <property type="protein sequence ID" value="BEP29580.1"/>
    <property type="molecule type" value="Genomic_DNA"/>
</dbReference>
<evidence type="ECO:0000256" key="3">
    <source>
        <dbReference type="ARBA" id="ARBA00022576"/>
    </source>
</evidence>
<protein>
    <recommendedName>
        <fullName evidence="6">Histidinol-phosphate aminotransferase</fullName>
        <ecNumber evidence="6">2.6.1.9</ecNumber>
    </recommendedName>
    <alternativeName>
        <fullName evidence="6">Imidazole acetol-phosphate transaminase</fullName>
    </alternativeName>
</protein>
<dbReference type="InterPro" id="IPR004839">
    <property type="entry name" value="Aminotransferase_I/II_large"/>
</dbReference>
<dbReference type="NCBIfam" id="TIGR01141">
    <property type="entry name" value="hisC"/>
    <property type="match status" value="1"/>
</dbReference>
<dbReference type="AlphaFoldDB" id="A0AAU9E658"/>
<keyword evidence="5 6" id="KW-0663">Pyridoxal phosphate</keyword>
<dbReference type="Pfam" id="PF00155">
    <property type="entry name" value="Aminotran_1_2"/>
    <property type="match status" value="1"/>
</dbReference>
<sequence>MEKYLKFRKELEKLKVYVPGKPIEEVMKEYGLTKIVKLASNENPLGPSPLAIEAIKKEALSVNIYPDGIADDLRIKLADYYGINKENLVIGNGGEQLLFLIAQALISEGDEAIMANPSFALYDISVSMMGGKVVSLPLDKEFKHDFKGFINAITDKTKIVYVCNPNNPTGNIMTKDEVEYLVSNIPEHVVLVLDEAYYEYAIRNAEYNDGLDILKKRPNTIILRTFSKVAGLAGLRVGYLISSPEIITEIMKIKGVFNSNKVAQKAAIASLDDADHIKNTVDLNYESLGKMQKFFEERNLYYVKTNTNFIFADMGIDSRFVFEELMKRGMIIRPGFLWGEDNFIRISSGTMEQTNQFLSALKEVLELKK</sequence>
<dbReference type="EC" id="2.6.1.9" evidence="6"/>
<gene>
    <name evidence="8" type="primary">hisC_2</name>
    <name evidence="6" type="synonym">hisC</name>
    <name evidence="8" type="ORF">HLPR_19110</name>
</gene>
<keyword evidence="3 6" id="KW-0032">Aminotransferase</keyword>
<name>A0AAU9E658_9FIRM</name>
<dbReference type="Gene3D" id="3.40.640.10">
    <property type="entry name" value="Type I PLP-dependent aspartate aminotransferase-like (Major domain)"/>
    <property type="match status" value="1"/>
</dbReference>
<evidence type="ECO:0000256" key="1">
    <source>
        <dbReference type="ARBA" id="ARBA00001933"/>
    </source>
</evidence>
<evidence type="ECO:0000256" key="5">
    <source>
        <dbReference type="ARBA" id="ARBA00022898"/>
    </source>
</evidence>
<dbReference type="InterPro" id="IPR015421">
    <property type="entry name" value="PyrdxlP-dep_Trfase_major"/>
</dbReference>
<comment type="pathway">
    <text evidence="6">Amino-acid biosynthesis; L-histidine biosynthesis; L-histidine from 5-phospho-alpha-D-ribose 1-diphosphate: step 7/9.</text>
</comment>
<comment type="cofactor">
    <cofactor evidence="1 6">
        <name>pyridoxal 5'-phosphate</name>
        <dbReference type="ChEBI" id="CHEBI:597326"/>
    </cofactor>
</comment>
<comment type="catalytic activity">
    <reaction evidence="6">
        <text>L-histidinol phosphate + 2-oxoglutarate = 3-(imidazol-4-yl)-2-oxopropyl phosphate + L-glutamate</text>
        <dbReference type="Rhea" id="RHEA:23744"/>
        <dbReference type="ChEBI" id="CHEBI:16810"/>
        <dbReference type="ChEBI" id="CHEBI:29985"/>
        <dbReference type="ChEBI" id="CHEBI:57766"/>
        <dbReference type="ChEBI" id="CHEBI:57980"/>
        <dbReference type="EC" id="2.6.1.9"/>
    </reaction>
</comment>
<proteinExistence type="inferred from homology"/>
<dbReference type="CDD" id="cd00609">
    <property type="entry name" value="AAT_like"/>
    <property type="match status" value="1"/>
</dbReference>
<keyword evidence="9" id="KW-1185">Reference proteome</keyword>
<dbReference type="InterPro" id="IPR005861">
    <property type="entry name" value="HisP_aminotrans"/>
</dbReference>
<dbReference type="InterPro" id="IPR015422">
    <property type="entry name" value="PyrdxlP-dep_Trfase_small"/>
</dbReference>
<evidence type="ECO:0000256" key="6">
    <source>
        <dbReference type="HAMAP-Rule" id="MF_01023"/>
    </source>
</evidence>
<keyword evidence="4 6" id="KW-0808">Transferase</keyword>
<dbReference type="Gene3D" id="3.90.1150.10">
    <property type="entry name" value="Aspartate Aminotransferase, domain 1"/>
    <property type="match status" value="1"/>
</dbReference>
<dbReference type="Proteomes" id="UP001321786">
    <property type="component" value="Chromosome"/>
</dbReference>
<dbReference type="InterPro" id="IPR050106">
    <property type="entry name" value="HistidinolP_aminotransfase"/>
</dbReference>
<feature type="modified residue" description="N6-(pyridoxal phosphate)lysine" evidence="6">
    <location>
        <position position="228"/>
    </location>
</feature>
<evidence type="ECO:0000313" key="8">
    <source>
        <dbReference type="EMBL" id="BEP29580.1"/>
    </source>
</evidence>
<dbReference type="SUPFAM" id="SSF53383">
    <property type="entry name" value="PLP-dependent transferases"/>
    <property type="match status" value="1"/>
</dbReference>
<dbReference type="InterPro" id="IPR015424">
    <property type="entry name" value="PyrdxlP-dep_Trfase"/>
</dbReference>
<reference evidence="8 9" key="1">
    <citation type="submission" date="2023-08" db="EMBL/GenBank/DDBJ databases">
        <title>Helicovermis profunda gen. nov., sp. nov., a novel mesophilic, fermentative bacterium within the Bacillota from a deep-sea hydrothermal vent chimney.</title>
        <authorList>
            <person name="Miyazaki U."/>
            <person name="Mizutani D."/>
            <person name="Hashimoto Y."/>
            <person name="Tame A."/>
            <person name="Sawayama S."/>
            <person name="Miyazaki J."/>
            <person name="Takai K."/>
            <person name="Nakagawa S."/>
        </authorList>
    </citation>
    <scope>NUCLEOTIDE SEQUENCE [LARGE SCALE GENOMIC DNA]</scope>
    <source>
        <strain evidence="8 9">S502</strain>
    </source>
</reference>
<dbReference type="GO" id="GO:0030170">
    <property type="term" value="F:pyridoxal phosphate binding"/>
    <property type="evidence" value="ECO:0007669"/>
    <property type="project" value="InterPro"/>
</dbReference>
<evidence type="ECO:0000256" key="2">
    <source>
        <dbReference type="ARBA" id="ARBA00011738"/>
    </source>
</evidence>
<evidence type="ECO:0000313" key="9">
    <source>
        <dbReference type="Proteomes" id="UP001321786"/>
    </source>
</evidence>
<dbReference type="HAMAP" id="MF_01023">
    <property type="entry name" value="HisC_aminotrans_2"/>
    <property type="match status" value="1"/>
</dbReference>
<keyword evidence="6" id="KW-0028">Amino-acid biosynthesis</keyword>
<dbReference type="GO" id="GO:0000105">
    <property type="term" value="P:L-histidine biosynthetic process"/>
    <property type="evidence" value="ECO:0007669"/>
    <property type="project" value="UniProtKB-UniRule"/>
</dbReference>
<comment type="subunit">
    <text evidence="2 6">Homodimer.</text>
</comment>
<evidence type="ECO:0000259" key="7">
    <source>
        <dbReference type="Pfam" id="PF00155"/>
    </source>
</evidence>
<dbReference type="PANTHER" id="PTHR43643:SF3">
    <property type="entry name" value="HISTIDINOL-PHOSPHATE AMINOTRANSFERASE"/>
    <property type="match status" value="1"/>
</dbReference>
<dbReference type="RefSeq" id="WP_338535207.1">
    <property type="nucleotide sequence ID" value="NZ_AP028654.1"/>
</dbReference>
<comment type="similarity">
    <text evidence="6">Belongs to the class-II pyridoxal-phosphate-dependent aminotransferase family. Histidinol-phosphate aminotransferase subfamily.</text>
</comment>
<accession>A0AAU9E658</accession>
<dbReference type="PANTHER" id="PTHR43643">
    <property type="entry name" value="HISTIDINOL-PHOSPHATE AMINOTRANSFERASE 2"/>
    <property type="match status" value="1"/>
</dbReference>
<evidence type="ECO:0000256" key="4">
    <source>
        <dbReference type="ARBA" id="ARBA00022679"/>
    </source>
</evidence>